<comment type="similarity">
    <text evidence="3 10">Belongs to the beta-defensin family.</text>
</comment>
<keyword evidence="5 10" id="KW-0929">Antimicrobial</keyword>
<evidence type="ECO:0000256" key="1">
    <source>
        <dbReference type="ARBA" id="ARBA00002878"/>
    </source>
</evidence>
<dbReference type="Proteomes" id="UP000694564">
    <property type="component" value="Chromosome 5"/>
</dbReference>
<evidence type="ECO:0000256" key="3">
    <source>
        <dbReference type="ARBA" id="ARBA00007371"/>
    </source>
</evidence>
<evidence type="ECO:0000256" key="8">
    <source>
        <dbReference type="ARBA" id="ARBA00023022"/>
    </source>
</evidence>
<dbReference type="GO" id="GO:0042742">
    <property type="term" value="P:defense response to bacterium"/>
    <property type="evidence" value="ECO:0007669"/>
    <property type="project" value="UniProtKB-UniRule"/>
</dbReference>
<dbReference type="PANTHER" id="PTHR15001:SF3">
    <property type="entry name" value="BETA-DEFENSIN 123"/>
    <property type="match status" value="1"/>
</dbReference>
<feature type="domain" description="Beta-defensin" evidence="11">
    <location>
        <begin position="28"/>
        <end position="56"/>
    </location>
</feature>
<dbReference type="PANTHER" id="PTHR15001">
    <property type="entry name" value="BETA-DEFENSIN 123-RELATED"/>
    <property type="match status" value="1"/>
</dbReference>
<evidence type="ECO:0000256" key="4">
    <source>
        <dbReference type="ARBA" id="ARBA00022525"/>
    </source>
</evidence>
<proteinExistence type="inferred from homology"/>
<dbReference type="InterPro" id="IPR025933">
    <property type="entry name" value="Beta_defensin_dom"/>
</dbReference>
<dbReference type="InterPro" id="IPR050544">
    <property type="entry name" value="Beta-defensin"/>
</dbReference>
<dbReference type="GO" id="GO:0005576">
    <property type="term" value="C:extracellular region"/>
    <property type="evidence" value="ECO:0007669"/>
    <property type="project" value="UniProtKB-SubCell"/>
</dbReference>
<evidence type="ECO:0000313" key="13">
    <source>
        <dbReference type="Proteomes" id="UP000694564"/>
    </source>
</evidence>
<dbReference type="GeneTree" id="ENSGT00390000009472"/>
<evidence type="ECO:0000256" key="2">
    <source>
        <dbReference type="ARBA" id="ARBA00004613"/>
    </source>
</evidence>
<evidence type="ECO:0000259" key="11">
    <source>
        <dbReference type="Pfam" id="PF13841"/>
    </source>
</evidence>
<feature type="chain" id="PRO_5034263515" description="Beta-defensin" evidence="10">
    <location>
        <begin position="23"/>
        <end position="72"/>
    </location>
</feature>
<sequence>MRIAVLLFAILFFMSQVLPVRGNFKEICERPNGSCRKYCIEKEVYVGTCLDGHPCCLPMGNQPRIKGTRPGL</sequence>
<dbReference type="Gene3D" id="3.10.360.10">
    <property type="entry name" value="Antimicrobial Peptide, Beta-defensin 2, Chain A"/>
    <property type="match status" value="1"/>
</dbReference>
<dbReference type="GO" id="GO:0045087">
    <property type="term" value="P:innate immune response"/>
    <property type="evidence" value="ECO:0007669"/>
    <property type="project" value="InterPro"/>
</dbReference>
<dbReference type="Ensembl" id="ENSSVLT00005007919.1">
    <property type="protein sequence ID" value="ENSSVLP00005007104.1"/>
    <property type="gene ID" value="ENSSVLG00005005805.1"/>
</dbReference>
<name>A0A8D2B412_SCIVU</name>
<evidence type="ECO:0000313" key="12">
    <source>
        <dbReference type="Ensembl" id="ENSSVLP00005007104.1"/>
    </source>
</evidence>
<evidence type="ECO:0000256" key="6">
    <source>
        <dbReference type="ARBA" id="ARBA00022729"/>
    </source>
</evidence>
<reference evidence="12" key="1">
    <citation type="submission" date="2025-08" db="UniProtKB">
        <authorList>
            <consortium name="Ensembl"/>
        </authorList>
    </citation>
    <scope>IDENTIFICATION</scope>
</reference>
<keyword evidence="7 10" id="KW-0211">Defensin</keyword>
<comment type="function">
    <text evidence="1 10">Has antibacterial activity.</text>
</comment>
<evidence type="ECO:0000256" key="10">
    <source>
        <dbReference type="RuleBase" id="RU231113"/>
    </source>
</evidence>
<protein>
    <recommendedName>
        <fullName evidence="10">Beta-defensin</fullName>
    </recommendedName>
</protein>
<keyword evidence="6 10" id="KW-0732">Signal</keyword>
<reference evidence="12" key="2">
    <citation type="submission" date="2025-09" db="UniProtKB">
        <authorList>
            <consortium name="Ensembl"/>
        </authorList>
    </citation>
    <scope>IDENTIFICATION</scope>
</reference>
<keyword evidence="4 10" id="KW-0964">Secreted</keyword>
<dbReference type="Pfam" id="PF13841">
    <property type="entry name" value="Defensin_beta_2"/>
    <property type="match status" value="1"/>
</dbReference>
<keyword evidence="9" id="KW-1015">Disulfide bond</keyword>
<accession>A0A8D2B412</accession>
<feature type="signal peptide" evidence="10">
    <location>
        <begin position="1"/>
        <end position="22"/>
    </location>
</feature>
<evidence type="ECO:0000256" key="7">
    <source>
        <dbReference type="ARBA" id="ARBA00022940"/>
    </source>
</evidence>
<evidence type="ECO:0000256" key="9">
    <source>
        <dbReference type="ARBA" id="ARBA00023157"/>
    </source>
</evidence>
<keyword evidence="13" id="KW-1185">Reference proteome</keyword>
<keyword evidence="8 10" id="KW-0044">Antibiotic</keyword>
<dbReference type="AlphaFoldDB" id="A0A8D2B412"/>
<evidence type="ECO:0000256" key="5">
    <source>
        <dbReference type="ARBA" id="ARBA00022529"/>
    </source>
</evidence>
<comment type="subcellular location">
    <subcellularLocation>
        <location evidence="2 10">Secreted</location>
    </subcellularLocation>
</comment>
<organism evidence="12 13">
    <name type="scientific">Sciurus vulgaris</name>
    <name type="common">Eurasian red squirrel</name>
    <dbReference type="NCBI Taxonomy" id="55149"/>
    <lineage>
        <taxon>Eukaryota</taxon>
        <taxon>Metazoa</taxon>
        <taxon>Chordata</taxon>
        <taxon>Craniata</taxon>
        <taxon>Vertebrata</taxon>
        <taxon>Euteleostomi</taxon>
        <taxon>Mammalia</taxon>
        <taxon>Eutheria</taxon>
        <taxon>Euarchontoglires</taxon>
        <taxon>Glires</taxon>
        <taxon>Rodentia</taxon>
        <taxon>Sciuromorpha</taxon>
        <taxon>Sciuridae</taxon>
        <taxon>Sciurinae</taxon>
        <taxon>Sciurini</taxon>
        <taxon>Sciurus</taxon>
    </lineage>
</organism>
<dbReference type="OrthoDB" id="9832145at2759"/>